<sequence>MKVGAREKELECQGVEYHVAQKLVAEKDRVLDDLVKAIKERSKKLDFLERSIRQRSEEVEGKRNELNSIRGVLKKHRDDLDVKEM</sequence>
<organism evidence="2 3">
    <name type="scientific">Trema orientale</name>
    <name type="common">Charcoal tree</name>
    <name type="synonym">Celtis orientalis</name>
    <dbReference type="NCBI Taxonomy" id="63057"/>
    <lineage>
        <taxon>Eukaryota</taxon>
        <taxon>Viridiplantae</taxon>
        <taxon>Streptophyta</taxon>
        <taxon>Embryophyta</taxon>
        <taxon>Tracheophyta</taxon>
        <taxon>Spermatophyta</taxon>
        <taxon>Magnoliopsida</taxon>
        <taxon>eudicotyledons</taxon>
        <taxon>Gunneridae</taxon>
        <taxon>Pentapetalae</taxon>
        <taxon>rosids</taxon>
        <taxon>fabids</taxon>
        <taxon>Rosales</taxon>
        <taxon>Cannabaceae</taxon>
        <taxon>Trema</taxon>
    </lineage>
</organism>
<proteinExistence type="predicted"/>
<evidence type="ECO:0000256" key="1">
    <source>
        <dbReference type="SAM" id="Coils"/>
    </source>
</evidence>
<comment type="caution">
    <text evidence="2">The sequence shown here is derived from an EMBL/GenBank/DDBJ whole genome shotgun (WGS) entry which is preliminary data.</text>
</comment>
<keyword evidence="3" id="KW-1185">Reference proteome</keyword>
<dbReference type="EMBL" id="JXTC01000340">
    <property type="protein sequence ID" value="PON63148.1"/>
    <property type="molecule type" value="Genomic_DNA"/>
</dbReference>
<dbReference type="InParanoid" id="A0A2P5CQ31"/>
<feature type="coiled-coil region" evidence="1">
    <location>
        <begin position="31"/>
        <end position="65"/>
    </location>
</feature>
<name>A0A2P5CQ31_TREOI</name>
<dbReference type="OrthoDB" id="10349605at2759"/>
<protein>
    <submittedName>
        <fullName evidence="2">Uncharacterized protein</fullName>
    </submittedName>
</protein>
<evidence type="ECO:0000313" key="2">
    <source>
        <dbReference type="EMBL" id="PON63148.1"/>
    </source>
</evidence>
<dbReference type="AlphaFoldDB" id="A0A2P5CQ31"/>
<evidence type="ECO:0000313" key="3">
    <source>
        <dbReference type="Proteomes" id="UP000237000"/>
    </source>
</evidence>
<reference evidence="3" key="1">
    <citation type="submission" date="2016-06" db="EMBL/GenBank/DDBJ databases">
        <title>Parallel loss of symbiosis genes in relatives of nitrogen-fixing non-legume Parasponia.</title>
        <authorList>
            <person name="Van Velzen R."/>
            <person name="Holmer R."/>
            <person name="Bu F."/>
            <person name="Rutten L."/>
            <person name="Van Zeijl A."/>
            <person name="Liu W."/>
            <person name="Santuari L."/>
            <person name="Cao Q."/>
            <person name="Sharma T."/>
            <person name="Shen D."/>
            <person name="Roswanjaya Y."/>
            <person name="Wardhani T."/>
            <person name="Kalhor M.S."/>
            <person name="Jansen J."/>
            <person name="Van den Hoogen J."/>
            <person name="Gungor B."/>
            <person name="Hartog M."/>
            <person name="Hontelez J."/>
            <person name="Verver J."/>
            <person name="Yang W.-C."/>
            <person name="Schijlen E."/>
            <person name="Repin R."/>
            <person name="Schilthuizen M."/>
            <person name="Schranz E."/>
            <person name="Heidstra R."/>
            <person name="Miyata K."/>
            <person name="Fedorova E."/>
            <person name="Kohlen W."/>
            <person name="Bisseling T."/>
            <person name="Smit S."/>
            <person name="Geurts R."/>
        </authorList>
    </citation>
    <scope>NUCLEOTIDE SEQUENCE [LARGE SCALE GENOMIC DNA]</scope>
    <source>
        <strain evidence="3">cv. RG33-2</strain>
    </source>
</reference>
<gene>
    <name evidence="2" type="ORF">TorRG33x02_276920</name>
</gene>
<dbReference type="Proteomes" id="UP000237000">
    <property type="component" value="Unassembled WGS sequence"/>
</dbReference>
<accession>A0A2P5CQ31</accession>
<keyword evidence="1" id="KW-0175">Coiled coil</keyword>